<dbReference type="AlphaFoldDB" id="A0A553NBQ7"/>
<dbReference type="Proteomes" id="UP000318571">
    <property type="component" value="Chromosome 10"/>
</dbReference>
<protein>
    <submittedName>
        <fullName evidence="1">Uncharacterized protein</fullName>
    </submittedName>
</protein>
<gene>
    <name evidence="1" type="ORF">TCAL_15200</name>
</gene>
<evidence type="ECO:0000313" key="2">
    <source>
        <dbReference type="Proteomes" id="UP000318571"/>
    </source>
</evidence>
<dbReference type="EMBL" id="VCGU01000458">
    <property type="protein sequence ID" value="TRY62870.1"/>
    <property type="molecule type" value="Genomic_DNA"/>
</dbReference>
<organism evidence="1 2">
    <name type="scientific">Tigriopus californicus</name>
    <name type="common">Marine copepod</name>
    <dbReference type="NCBI Taxonomy" id="6832"/>
    <lineage>
        <taxon>Eukaryota</taxon>
        <taxon>Metazoa</taxon>
        <taxon>Ecdysozoa</taxon>
        <taxon>Arthropoda</taxon>
        <taxon>Crustacea</taxon>
        <taxon>Multicrustacea</taxon>
        <taxon>Hexanauplia</taxon>
        <taxon>Copepoda</taxon>
        <taxon>Harpacticoida</taxon>
        <taxon>Harpacticidae</taxon>
        <taxon>Tigriopus</taxon>
    </lineage>
</organism>
<evidence type="ECO:0000313" key="1">
    <source>
        <dbReference type="EMBL" id="TRY62870.1"/>
    </source>
</evidence>
<proteinExistence type="predicted"/>
<sequence length="94" mass="9966">MAEFVASPDDQTRAQALSETLNATECVTIVAGIIANPNQICRRERASYAVGAARGAAWTVGQIAKASPTPENLTYAQMAENAARSVELLMSLLK</sequence>
<name>A0A553NBQ7_TIGCA</name>
<keyword evidence="2" id="KW-1185">Reference proteome</keyword>
<comment type="caution">
    <text evidence="1">The sequence shown here is derived from an EMBL/GenBank/DDBJ whole genome shotgun (WGS) entry which is preliminary data.</text>
</comment>
<reference evidence="1 2" key="1">
    <citation type="journal article" date="2018" name="Nat. Ecol. Evol.">
        <title>Genomic signatures of mitonuclear coevolution across populations of Tigriopus californicus.</title>
        <authorList>
            <person name="Barreto F.S."/>
            <person name="Watson E.T."/>
            <person name="Lima T.G."/>
            <person name="Willett C.S."/>
            <person name="Edmands S."/>
            <person name="Li W."/>
            <person name="Burton R.S."/>
        </authorList>
    </citation>
    <scope>NUCLEOTIDE SEQUENCE [LARGE SCALE GENOMIC DNA]</scope>
    <source>
        <strain evidence="1 2">San Diego</strain>
    </source>
</reference>
<accession>A0A553NBQ7</accession>